<feature type="compositionally biased region" description="Basic and acidic residues" evidence="1">
    <location>
        <begin position="58"/>
        <end position="68"/>
    </location>
</feature>
<dbReference type="EMBL" id="JARXVE010000006">
    <property type="protein sequence ID" value="MDH6197134.1"/>
    <property type="molecule type" value="Genomic_DNA"/>
</dbReference>
<comment type="caution">
    <text evidence="2">The sequence shown here is derived from an EMBL/GenBank/DDBJ whole genome shotgun (WGS) entry which is preliminary data.</text>
</comment>
<gene>
    <name evidence="2" type="ORF">M2272_003787</name>
</gene>
<accession>A0ABT6L2I3</accession>
<sequence>MTVPPSDPPPSRRWPGQLPPPDPQLGRWEPPLAPHNSRWPPPHIRQEHGPPPEPPEPPELRALSDGRPGRVKRDVAIVTVFALMFVVNRVVHMTIGHDGLVTDKRASNAKIATVTSDFDAVCLFGSISNAAVYAKPYKIIAFHQSAGSARWNETTVDAQARYAADPSALSSINVVACLSRTPGTEVRTGSCDFESGGVQVSIDRYAVEYTIDLHEAKTGKPIKSLGTVKGTATDCPMPAMFNSGATKLYARPDTAAVEEKLAAFATE</sequence>
<keyword evidence="3" id="KW-1185">Reference proteome</keyword>
<protein>
    <submittedName>
        <fullName evidence="2">Uncharacterized protein</fullName>
    </submittedName>
</protein>
<feature type="compositionally biased region" description="Pro residues" evidence="1">
    <location>
        <begin position="1"/>
        <end position="23"/>
    </location>
</feature>
<evidence type="ECO:0000313" key="3">
    <source>
        <dbReference type="Proteomes" id="UP001160130"/>
    </source>
</evidence>
<evidence type="ECO:0000313" key="2">
    <source>
        <dbReference type="EMBL" id="MDH6197134.1"/>
    </source>
</evidence>
<proteinExistence type="predicted"/>
<feature type="region of interest" description="Disordered" evidence="1">
    <location>
        <begin position="1"/>
        <end position="68"/>
    </location>
</feature>
<organism evidence="2 3">
    <name type="scientific">Mycolicibacterium frederiksbergense</name>
    <dbReference type="NCBI Taxonomy" id="117567"/>
    <lineage>
        <taxon>Bacteria</taxon>
        <taxon>Bacillati</taxon>
        <taxon>Actinomycetota</taxon>
        <taxon>Actinomycetes</taxon>
        <taxon>Mycobacteriales</taxon>
        <taxon>Mycobacteriaceae</taxon>
        <taxon>Mycolicibacterium</taxon>
    </lineage>
</organism>
<name>A0ABT6L2I3_9MYCO</name>
<dbReference type="Proteomes" id="UP001160130">
    <property type="component" value="Unassembled WGS sequence"/>
</dbReference>
<evidence type="ECO:0000256" key="1">
    <source>
        <dbReference type="SAM" id="MobiDB-lite"/>
    </source>
</evidence>
<reference evidence="2 3" key="1">
    <citation type="submission" date="2023-04" db="EMBL/GenBank/DDBJ databases">
        <title>Forest soil microbial communities from Buena Vista Peninsula, Colon Province, Panama.</title>
        <authorList>
            <person name="Bouskill N."/>
        </authorList>
    </citation>
    <scope>NUCLEOTIDE SEQUENCE [LARGE SCALE GENOMIC DNA]</scope>
    <source>
        <strain evidence="2 3">AC80</strain>
    </source>
</reference>